<dbReference type="Pfam" id="PF07923">
    <property type="entry name" value="N1221"/>
    <property type="match status" value="1"/>
</dbReference>
<keyword evidence="5" id="KW-1185">Reference proteome</keyword>
<evidence type="ECO:0000313" key="5">
    <source>
        <dbReference type="Proteomes" id="UP000077315"/>
    </source>
</evidence>
<evidence type="ECO:0000259" key="2">
    <source>
        <dbReference type="SMART" id="SM01292"/>
    </source>
</evidence>
<dbReference type="Pfam" id="PF11882">
    <property type="entry name" value="DUF3402"/>
    <property type="match status" value="3"/>
</dbReference>
<dbReference type="GO" id="GO:0005829">
    <property type="term" value="C:cytosol"/>
    <property type="evidence" value="ECO:0007669"/>
    <property type="project" value="TreeGrafter"/>
</dbReference>
<dbReference type="InterPro" id="IPR021819">
    <property type="entry name" value="Far11/STRP_C"/>
</dbReference>
<evidence type="ECO:0000259" key="3">
    <source>
        <dbReference type="SMART" id="SM01293"/>
    </source>
</evidence>
<reference evidence="5" key="1">
    <citation type="submission" date="2015-06" db="EMBL/GenBank/DDBJ databases">
        <title>Expansion of signal transduction pathways in fungi by whole-genome duplication.</title>
        <authorList>
            <consortium name="DOE Joint Genome Institute"/>
            <person name="Corrochano L.M."/>
            <person name="Kuo A."/>
            <person name="Marcet-Houben M."/>
            <person name="Polaino S."/>
            <person name="Salamov A."/>
            <person name="Villalobos J.M."/>
            <person name="Alvarez M.I."/>
            <person name="Avalos J."/>
            <person name="Benito E.P."/>
            <person name="Benoit I."/>
            <person name="Burger G."/>
            <person name="Camino L.P."/>
            <person name="Canovas D."/>
            <person name="Cerda-Olmedo E."/>
            <person name="Cheng J.-F."/>
            <person name="Dominguez A."/>
            <person name="Elias M."/>
            <person name="Eslava A.P."/>
            <person name="Glaser F."/>
            <person name="Grimwood J."/>
            <person name="Gutierrez G."/>
            <person name="Heitman J."/>
            <person name="Henrissat B."/>
            <person name="Iturriaga E.A."/>
            <person name="Lang B.F."/>
            <person name="Lavin J.L."/>
            <person name="Lee S."/>
            <person name="Li W."/>
            <person name="Lindquist E."/>
            <person name="Lopez-Garcia S."/>
            <person name="Luque E.M."/>
            <person name="Marcos A.T."/>
            <person name="Martin J."/>
            <person name="McCluskey K."/>
            <person name="Medina H.R."/>
            <person name="Miralles-Duran A."/>
            <person name="Miyazaki A."/>
            <person name="Munoz-Torres E."/>
            <person name="Oguiza J.A."/>
            <person name="Ohm R."/>
            <person name="Olmedo M."/>
            <person name="Orejas M."/>
            <person name="Ortiz-Castellanos L."/>
            <person name="Pisabarro A.G."/>
            <person name="Rodriguez-Romero J."/>
            <person name="Ruiz-Herrera J."/>
            <person name="Ruiz-Vazquez R."/>
            <person name="Sanz C."/>
            <person name="Schackwitz W."/>
            <person name="Schmutz J."/>
            <person name="Shahriari M."/>
            <person name="Shelest E."/>
            <person name="Silva-Franco F."/>
            <person name="Soanes D."/>
            <person name="Syed K."/>
            <person name="Tagua V.G."/>
            <person name="Talbot N.J."/>
            <person name="Thon M."/>
            <person name="De vries R.P."/>
            <person name="Wiebenga A."/>
            <person name="Yadav J.S."/>
            <person name="Braun E.L."/>
            <person name="Baker S."/>
            <person name="Garre V."/>
            <person name="Horwitz B."/>
            <person name="Torres-Martinez S."/>
            <person name="Idnurm A."/>
            <person name="Herrera-Estrella A."/>
            <person name="Gabaldon T."/>
            <person name="Grigoriev I.V."/>
        </authorList>
    </citation>
    <scope>NUCLEOTIDE SEQUENCE [LARGE SCALE GENOMIC DNA]</scope>
    <source>
        <strain evidence="5">NRRL 1555(-)</strain>
    </source>
</reference>
<dbReference type="PANTHER" id="PTHR13239">
    <property type="entry name" value="PROTEIN REQUIRED FOR HYPHAL ANASTOMOSIS HAM-2"/>
    <property type="match status" value="1"/>
</dbReference>
<gene>
    <name evidence="4" type="ORF">PHYBLDRAFT_181290</name>
</gene>
<dbReference type="EMBL" id="KV440980">
    <property type="protein sequence ID" value="OAD73609.1"/>
    <property type="molecule type" value="Genomic_DNA"/>
</dbReference>
<evidence type="ECO:0000313" key="4">
    <source>
        <dbReference type="EMBL" id="OAD73609.1"/>
    </source>
</evidence>
<name>A0A167MQY0_PHYB8</name>
<evidence type="ECO:0000256" key="1">
    <source>
        <dbReference type="SAM" id="MobiDB-lite"/>
    </source>
</evidence>
<dbReference type="Proteomes" id="UP000077315">
    <property type="component" value="Unassembled WGS sequence"/>
</dbReference>
<feature type="compositionally biased region" description="Basic and acidic residues" evidence="1">
    <location>
        <begin position="1"/>
        <end position="13"/>
    </location>
</feature>
<dbReference type="AlphaFoldDB" id="A0A167MQY0"/>
<dbReference type="GO" id="GO:0007010">
    <property type="term" value="P:cytoskeleton organization"/>
    <property type="evidence" value="ECO:0007669"/>
    <property type="project" value="TreeGrafter"/>
</dbReference>
<feature type="domain" description="Far11/STRP N-terminal" evidence="2">
    <location>
        <begin position="35"/>
        <end position="311"/>
    </location>
</feature>
<dbReference type="PANTHER" id="PTHR13239:SF4">
    <property type="entry name" value="AT25231P"/>
    <property type="match status" value="1"/>
</dbReference>
<dbReference type="SMART" id="SM01292">
    <property type="entry name" value="N1221"/>
    <property type="match status" value="1"/>
</dbReference>
<dbReference type="SMART" id="SM01293">
    <property type="entry name" value="DUF3402"/>
    <property type="match status" value="1"/>
</dbReference>
<dbReference type="InParanoid" id="A0A167MQY0"/>
<feature type="domain" description="Far11/STRP C-terminal" evidence="3">
    <location>
        <begin position="384"/>
        <end position="751"/>
    </location>
</feature>
<dbReference type="InterPro" id="IPR012486">
    <property type="entry name" value="Far11/STRP_N"/>
</dbReference>
<feature type="region of interest" description="Disordered" evidence="1">
    <location>
        <begin position="1"/>
        <end position="20"/>
    </location>
</feature>
<dbReference type="VEuPathDB" id="FungiDB:PHYBLDRAFT_181290"/>
<evidence type="ECO:0008006" key="6">
    <source>
        <dbReference type="Google" id="ProtNLM"/>
    </source>
</evidence>
<proteinExistence type="predicted"/>
<dbReference type="OrthoDB" id="18234at2759"/>
<organism evidence="4 5">
    <name type="scientific">Phycomyces blakesleeanus (strain ATCC 8743b / DSM 1359 / FGSC 10004 / NBRC 33097 / NRRL 1555)</name>
    <dbReference type="NCBI Taxonomy" id="763407"/>
    <lineage>
        <taxon>Eukaryota</taxon>
        <taxon>Fungi</taxon>
        <taxon>Fungi incertae sedis</taxon>
        <taxon>Mucoromycota</taxon>
        <taxon>Mucoromycotina</taxon>
        <taxon>Mucoromycetes</taxon>
        <taxon>Mucorales</taxon>
        <taxon>Phycomycetaceae</taxon>
        <taxon>Phycomyces</taxon>
    </lineage>
</organism>
<sequence>MSQGKAAKEKQHQDPLLTPGHIKQVVKALPSKIKHPHDRYKYQDTEPLKQEIDEFFNYSEAAIDLPDYRREYNRYFGSPWKTTSDADRRSGLELLIDQLEYVQANRRISAAKQLVYISLGCLGDGACDCDDYLGTILANNQLLYESGALPAFYQALRRACAKHDALNQQSSDIDQIIEISIEIELYLSLLYLLIESRRQAEASWEELASLTPSMIEFLFSVIAQLREKYVKSFPYKKLILLLWKVMLAAFGGLDKPKSLKEDVKKLNGFQFMDKVDIVAKCTPLDLYNFQNESVLKYPAYTPPKFPFPVSETLTIKATSALASAMGISSATANTDLPYQALFPPKQGQPATQSITKKQSQINPFAPPQQNAFALPLTESQPYVPKSISEAGNLFVKNMHMSLSTYQIIHEREKAIHKWQNESKKQLEENDNITDVSEKIKRLMNSIEHLYHTIMPELQNIIIVLLKLLLSTVTNNSNGTGNAAKPTHNPNSIEAQEEIDATRNHVLKHEYLSQLLVDSGCLLLILKILGLQEITALVAAQTDRSDHGLFHHFYTKKEESSSTEEILYTNQRNMFWSINFLRILQMLTKRKTNRVMLLVQYKSSVRISCQSDKTLAYCHKKAILKRMLKVSHPVLELYTLKVLKSQVPYLGRRWKSLNMKIISAIYLQCHTALRDDWISKIDTDTDLEDGMAQEINLRILIRMYNGQHYMPSMLPQTDDTDTLSISMRQSIPFITEDMKDNIELDPEFMENYEKWLYAEVYDSEDDTEVPEIKQSDVDTPLPSPILSAQTMPDTLAMEIQRLYLEELNQEFNETSEMYDPMRLGPQPTTEATFDQEVLTLRLQQVEKRTVERWTILESQSDVCI</sequence>
<dbReference type="InterPro" id="IPR040185">
    <property type="entry name" value="Far11/STRP"/>
</dbReference>
<accession>A0A167MQY0</accession>
<dbReference type="RefSeq" id="XP_018291649.1">
    <property type="nucleotide sequence ID" value="XM_018438447.1"/>
</dbReference>
<dbReference type="GeneID" id="28999353"/>
<protein>
    <recommendedName>
        <fullName evidence="6">Far11/STRP C-terminal domain-containing protein</fullName>
    </recommendedName>
</protein>
<dbReference type="FunCoup" id="A0A167MQY0">
    <property type="interactions" value="488"/>
</dbReference>
<dbReference type="STRING" id="763407.A0A167MQY0"/>